<keyword evidence="3" id="KW-0500">Molybdenum</keyword>
<gene>
    <name evidence="10" type="ORF">SAMN05444336_10369</name>
</gene>
<comment type="similarity">
    <text evidence="2">Belongs to the prokaryotic molybdopterin-containing oxidoreductase family.</text>
</comment>
<dbReference type="PANTHER" id="PTHR43742:SF10">
    <property type="entry name" value="TRIMETHYLAMINE-N-OXIDE REDUCTASE 2"/>
    <property type="match status" value="1"/>
</dbReference>
<dbReference type="PANTHER" id="PTHR43742">
    <property type="entry name" value="TRIMETHYLAMINE-N-OXIDE REDUCTASE"/>
    <property type="match status" value="1"/>
</dbReference>
<feature type="region of interest" description="Disordered" evidence="6">
    <location>
        <begin position="712"/>
        <end position="740"/>
    </location>
</feature>
<comment type="cofactor">
    <cofactor evidence="1">
        <name>Mo-bis(molybdopterin guanine dinucleotide)</name>
        <dbReference type="ChEBI" id="CHEBI:60539"/>
    </cofactor>
</comment>
<dbReference type="Gene3D" id="2.40.40.20">
    <property type="match status" value="1"/>
</dbReference>
<evidence type="ECO:0000256" key="1">
    <source>
        <dbReference type="ARBA" id="ARBA00001942"/>
    </source>
</evidence>
<dbReference type="RefSeq" id="WP_092681197.1">
    <property type="nucleotide sequence ID" value="NZ_FNMZ01000003.1"/>
</dbReference>
<dbReference type="Gene3D" id="3.90.55.10">
    <property type="entry name" value="Dimethylsulfoxide Reductase, domain 3"/>
    <property type="match status" value="1"/>
</dbReference>
<dbReference type="Pfam" id="PF18364">
    <property type="entry name" value="Molybdopterin_N"/>
    <property type="match status" value="1"/>
</dbReference>
<dbReference type="GO" id="GO:0030288">
    <property type="term" value="C:outer membrane-bounded periplasmic space"/>
    <property type="evidence" value="ECO:0007669"/>
    <property type="project" value="TreeGrafter"/>
</dbReference>
<evidence type="ECO:0000256" key="5">
    <source>
        <dbReference type="ARBA" id="ARBA00023002"/>
    </source>
</evidence>
<evidence type="ECO:0000259" key="7">
    <source>
        <dbReference type="Pfam" id="PF00384"/>
    </source>
</evidence>
<evidence type="ECO:0000256" key="3">
    <source>
        <dbReference type="ARBA" id="ARBA00022505"/>
    </source>
</evidence>
<dbReference type="GO" id="GO:0016491">
    <property type="term" value="F:oxidoreductase activity"/>
    <property type="evidence" value="ECO:0007669"/>
    <property type="project" value="UniProtKB-KW"/>
</dbReference>
<dbReference type="Gene3D" id="3.40.50.740">
    <property type="match status" value="1"/>
</dbReference>
<evidence type="ECO:0000256" key="2">
    <source>
        <dbReference type="ARBA" id="ARBA00010312"/>
    </source>
</evidence>
<dbReference type="AlphaFoldDB" id="A0A1H2YCR5"/>
<dbReference type="SUPFAM" id="SSF50692">
    <property type="entry name" value="ADC-like"/>
    <property type="match status" value="1"/>
</dbReference>
<reference evidence="10 11" key="1">
    <citation type="submission" date="2016-10" db="EMBL/GenBank/DDBJ databases">
        <authorList>
            <person name="de Groot N.N."/>
        </authorList>
    </citation>
    <scope>NUCLEOTIDE SEQUENCE [LARGE SCALE GENOMIC DNA]</scope>
    <source>
        <strain evidence="10 11">DSM 17890</strain>
    </source>
</reference>
<dbReference type="GO" id="GO:0030151">
    <property type="term" value="F:molybdenum ion binding"/>
    <property type="evidence" value="ECO:0007669"/>
    <property type="project" value="TreeGrafter"/>
</dbReference>
<dbReference type="CDD" id="cd02793">
    <property type="entry name" value="MopB_CT_DMSOR-BSOR-TMAOR"/>
    <property type="match status" value="1"/>
</dbReference>
<keyword evidence="5" id="KW-0560">Oxidoreductase</keyword>
<dbReference type="GO" id="GO:0043546">
    <property type="term" value="F:molybdopterin cofactor binding"/>
    <property type="evidence" value="ECO:0007669"/>
    <property type="project" value="InterPro"/>
</dbReference>
<protein>
    <submittedName>
        <fullName evidence="10">Biotin/methionine sulfoxide reductase</fullName>
    </submittedName>
</protein>
<name>A0A1H2YCR5_9RHOB</name>
<accession>A0A1H2YCR5</accession>
<evidence type="ECO:0000313" key="10">
    <source>
        <dbReference type="EMBL" id="SDX02454.1"/>
    </source>
</evidence>
<evidence type="ECO:0000313" key="11">
    <source>
        <dbReference type="Proteomes" id="UP000199118"/>
    </source>
</evidence>
<dbReference type="InterPro" id="IPR041460">
    <property type="entry name" value="Molybdopterin_N"/>
</dbReference>
<dbReference type="Pfam" id="PF01568">
    <property type="entry name" value="Molydop_binding"/>
    <property type="match status" value="1"/>
</dbReference>
<keyword evidence="11" id="KW-1185">Reference proteome</keyword>
<dbReference type="EMBL" id="FNMZ01000003">
    <property type="protein sequence ID" value="SDX02454.1"/>
    <property type="molecule type" value="Genomic_DNA"/>
</dbReference>
<evidence type="ECO:0000256" key="4">
    <source>
        <dbReference type="ARBA" id="ARBA00022723"/>
    </source>
</evidence>
<feature type="domain" description="Molybdopterin oxidoreductase N-terminal" evidence="9">
    <location>
        <begin position="12"/>
        <end position="37"/>
    </location>
</feature>
<feature type="domain" description="Molybdopterin oxidoreductase" evidence="7">
    <location>
        <begin position="54"/>
        <end position="514"/>
    </location>
</feature>
<dbReference type="InterPro" id="IPR050612">
    <property type="entry name" value="Prok_Mopterin_Oxidored"/>
</dbReference>
<dbReference type="STRING" id="356660.SAMN05444336_10369"/>
<dbReference type="SUPFAM" id="SSF53706">
    <property type="entry name" value="Formate dehydrogenase/DMSO reductase, domains 1-3"/>
    <property type="match status" value="1"/>
</dbReference>
<evidence type="ECO:0000259" key="9">
    <source>
        <dbReference type="Pfam" id="PF18364"/>
    </source>
</evidence>
<dbReference type="InterPro" id="IPR006657">
    <property type="entry name" value="MoPterin_dinucl-bd_dom"/>
</dbReference>
<organism evidence="10 11">
    <name type="scientific">Albimonas donghaensis</name>
    <dbReference type="NCBI Taxonomy" id="356660"/>
    <lineage>
        <taxon>Bacteria</taxon>
        <taxon>Pseudomonadati</taxon>
        <taxon>Pseudomonadota</taxon>
        <taxon>Alphaproteobacteria</taxon>
        <taxon>Rhodobacterales</taxon>
        <taxon>Paracoccaceae</taxon>
        <taxon>Albimonas</taxon>
    </lineage>
</organism>
<dbReference type="InterPro" id="IPR009010">
    <property type="entry name" value="Asp_de-COase-like_dom_sf"/>
</dbReference>
<dbReference type="Gene3D" id="3.40.228.10">
    <property type="entry name" value="Dimethylsulfoxide Reductase, domain 2"/>
    <property type="match status" value="1"/>
</dbReference>
<dbReference type="InterPro" id="IPR006656">
    <property type="entry name" value="Mopterin_OxRdtase"/>
</dbReference>
<dbReference type="Pfam" id="PF00384">
    <property type="entry name" value="Molybdopterin"/>
    <property type="match status" value="1"/>
</dbReference>
<dbReference type="OrthoDB" id="9759518at2"/>
<feature type="compositionally biased region" description="Basic and acidic residues" evidence="6">
    <location>
        <begin position="719"/>
        <end position="735"/>
    </location>
</feature>
<evidence type="ECO:0000256" key="6">
    <source>
        <dbReference type="SAM" id="MobiDB-lite"/>
    </source>
</evidence>
<proteinExistence type="inferred from homology"/>
<feature type="domain" description="Molybdopterin dinucleotide-binding" evidence="8">
    <location>
        <begin position="628"/>
        <end position="747"/>
    </location>
</feature>
<dbReference type="InterPro" id="IPR041954">
    <property type="entry name" value="CT_DMSOR/BSOR/TMAOR"/>
</dbReference>
<dbReference type="GO" id="GO:0009055">
    <property type="term" value="F:electron transfer activity"/>
    <property type="evidence" value="ECO:0007669"/>
    <property type="project" value="TreeGrafter"/>
</dbReference>
<evidence type="ECO:0000259" key="8">
    <source>
        <dbReference type="Pfam" id="PF01568"/>
    </source>
</evidence>
<dbReference type="Proteomes" id="UP000199118">
    <property type="component" value="Unassembled WGS sequence"/>
</dbReference>
<keyword evidence="4" id="KW-0479">Metal-binding</keyword>
<sequence>MTARQRFRSAHHTGAFWAQVENDRVVGVAPFEEDAAPDLDAVAAWPEAAHAPHRVARPSVRRGWLKRAEKNGRIIPQGLRGEDAYVELPWDEALDLAASELARVRRDHGAPAIFGGSYGWSGAGRMHHAQGLTRRFMWALGGCTGQVTNYSYGAGMTLLPHVLGSNEAVMGMGTDWRNIAEHCDLLVAFGGLNAKNWRVQSGGFGQHAFGRVAALLDGAKTRVLNVSPLRSDTEGVAAEWLPIRPGADAALILALAFVVQDRGAEDTGFLASHVEGYAPFRAYLRGETDGIAKTPEWAADLTGIPAAEIAELANAMIGARVMLTATWSIQRADHGEQPYWALIALASMLGQVGLPGGGVFFGYGSMGGIGGARYRTPLPGLPVPVREGDLRIPVARVADLLLNPGETLHYDGKAHEYPDIRLVYWAGGNPFHHHQDLNRLRRAFQRPETVIVHEPWWTATARHADIVFPATIPLERDDIGGTSRDGYILSMERAVPAHGEARDDFAIYSALADRLGAGETFHEGLDADGWLRRLFDEIGSELSWRGINPPDYETFRAEGFFKLPEPAERHDLMADFRADPLGKPLRTPSGRIEIFSKTIADFGYADCPGHPVWIAPREWAGTAGAYPLHLLSNQPKDKLHSQLDGFGPAQDSKRDGRGELLMHPDDAAARGLPDGAVVRVFNDRGACLAGLRVSDGILRGVARMPTGAWFDPDLSDPSAPERHGNPNVLTRDEGTSKLGQGCSAQSCLVEVEAWTAPAPRVQAFDPPRLVPAED</sequence>
<dbReference type="GO" id="GO:0009061">
    <property type="term" value="P:anaerobic respiration"/>
    <property type="evidence" value="ECO:0007669"/>
    <property type="project" value="TreeGrafter"/>
</dbReference>